<dbReference type="GO" id="GO:0009982">
    <property type="term" value="F:pseudouridine synthase activity"/>
    <property type="evidence" value="ECO:0007669"/>
    <property type="project" value="InterPro"/>
</dbReference>
<dbReference type="InParanoid" id="A0A3N4LIW2"/>
<proteinExistence type="inferred from homology"/>
<dbReference type="InterPro" id="IPR020097">
    <property type="entry name" value="PsdUridine_synth_TruA_a/b_dom"/>
</dbReference>
<dbReference type="STRING" id="1051890.A0A3N4LIW2"/>
<dbReference type="GO" id="GO:0031119">
    <property type="term" value="P:tRNA pseudouridine synthesis"/>
    <property type="evidence" value="ECO:0007669"/>
    <property type="project" value="TreeGrafter"/>
</dbReference>
<dbReference type="InterPro" id="IPR001406">
    <property type="entry name" value="PsdUridine_synth_TruA"/>
</dbReference>
<feature type="domain" description="Pseudouridine synthase I TruA alpha/beta" evidence="5">
    <location>
        <begin position="221"/>
        <end position="339"/>
    </location>
</feature>
<dbReference type="FunCoup" id="A0A3N4LIW2">
    <property type="interactions" value="727"/>
</dbReference>
<dbReference type="OrthoDB" id="25767at2759"/>
<dbReference type="HAMAP" id="MF_00171">
    <property type="entry name" value="TruA"/>
    <property type="match status" value="1"/>
</dbReference>
<dbReference type="Gene3D" id="3.30.70.660">
    <property type="entry name" value="Pseudouridine synthase I, catalytic domain, C-terminal subdomain"/>
    <property type="match status" value="1"/>
</dbReference>
<dbReference type="NCBIfam" id="TIGR00071">
    <property type="entry name" value="hisT_truA"/>
    <property type="match status" value="1"/>
</dbReference>
<evidence type="ECO:0000256" key="1">
    <source>
        <dbReference type="ARBA" id="ARBA00009375"/>
    </source>
</evidence>
<feature type="region of interest" description="Disordered" evidence="4">
    <location>
        <begin position="108"/>
        <end position="142"/>
    </location>
</feature>
<comment type="similarity">
    <text evidence="1">Belongs to the tRNA pseudouridine synthase TruA family.</text>
</comment>
<dbReference type="Gene3D" id="3.30.70.580">
    <property type="entry name" value="Pseudouridine synthase I, catalytic domain, N-terminal subdomain"/>
    <property type="match status" value="1"/>
</dbReference>
<dbReference type="SUPFAM" id="SSF55120">
    <property type="entry name" value="Pseudouridine synthase"/>
    <property type="match status" value="1"/>
</dbReference>
<dbReference type="InterPro" id="IPR020103">
    <property type="entry name" value="PsdUridine_synth_cat_dom_sf"/>
</dbReference>
<dbReference type="GO" id="GO:0005634">
    <property type="term" value="C:nucleus"/>
    <property type="evidence" value="ECO:0007669"/>
    <property type="project" value="TreeGrafter"/>
</dbReference>
<keyword evidence="7" id="KW-1185">Reference proteome</keyword>
<dbReference type="PANTHER" id="PTHR11142">
    <property type="entry name" value="PSEUDOURIDYLATE SYNTHASE"/>
    <property type="match status" value="1"/>
</dbReference>
<evidence type="ECO:0000256" key="2">
    <source>
        <dbReference type="ARBA" id="ARBA00022694"/>
    </source>
</evidence>
<dbReference type="GO" id="GO:0003723">
    <property type="term" value="F:RNA binding"/>
    <property type="evidence" value="ECO:0007669"/>
    <property type="project" value="InterPro"/>
</dbReference>
<evidence type="ECO:0000313" key="7">
    <source>
        <dbReference type="Proteomes" id="UP000267821"/>
    </source>
</evidence>
<keyword evidence="2" id="KW-0819">tRNA processing</keyword>
<dbReference type="InterPro" id="IPR041707">
    <property type="entry name" value="Pus3-like"/>
</dbReference>
<protein>
    <submittedName>
        <fullName evidence="6">Pseudouridine synthase</fullName>
    </submittedName>
</protein>
<dbReference type="InterPro" id="IPR020095">
    <property type="entry name" value="PsdUridine_synth_TruA_C"/>
</dbReference>
<dbReference type="Proteomes" id="UP000267821">
    <property type="component" value="Unassembled WGS sequence"/>
</dbReference>
<dbReference type="AlphaFoldDB" id="A0A3N4LIW2"/>
<organism evidence="6 7">
    <name type="scientific">Terfezia boudieri ATCC MYA-4762</name>
    <dbReference type="NCBI Taxonomy" id="1051890"/>
    <lineage>
        <taxon>Eukaryota</taxon>
        <taxon>Fungi</taxon>
        <taxon>Dikarya</taxon>
        <taxon>Ascomycota</taxon>
        <taxon>Pezizomycotina</taxon>
        <taxon>Pezizomycetes</taxon>
        <taxon>Pezizales</taxon>
        <taxon>Pezizaceae</taxon>
        <taxon>Terfezia</taxon>
    </lineage>
</organism>
<sequence>MEKKQRSFDASRYSTRLIALKFAYLGGNYNGFEHQANNTTPLPTVEEKLFEALLKSRLVAPTESDEPDGPGSLVKLWPGEEVTQYSKGGRTDRGVSAFGQVIGVRVRSNRPLPSRPTSRAGPIVGGEGGKEEEPLSSPPSPVKFDDIKDELPYVQILNRLLPHDIRVLAWASNPPPDFSARFNCRGRHYKYFFSNPAISPRNNFSSSSFSGHLDIAKMQEAASFFLGENDFRNFCKLDASKQINNFKRIIYESSIEEVPTSRVNIGSGGEAPKMYYFNLRGSAFLWHQVRHMIAILFLIGQRLEEPSLVRELLNVEKNSRKPQYEMADDRALVLWECYFSEGELEWIYGETGEKDGLMDIVWMEWHKSRLDEVLRGGLVGIVDEAKQKAAAAAEAKDEVSKPAPQADKYKGHILVDGGSRVLHRGKYIPVMQRARMDEVEVLNEKYRKKKPERVSGKGKARRAADAVAAATKGGVEVSARRLIA</sequence>
<dbReference type="CDD" id="cd02569">
    <property type="entry name" value="PseudoU_synth_ScPus3"/>
    <property type="match status" value="1"/>
</dbReference>
<keyword evidence="3" id="KW-0413">Isomerase</keyword>
<dbReference type="GO" id="GO:1990481">
    <property type="term" value="P:mRNA pseudouridine synthesis"/>
    <property type="evidence" value="ECO:0007669"/>
    <property type="project" value="TreeGrafter"/>
</dbReference>
<dbReference type="EMBL" id="ML121549">
    <property type="protein sequence ID" value="RPB22844.1"/>
    <property type="molecule type" value="Genomic_DNA"/>
</dbReference>
<evidence type="ECO:0000256" key="3">
    <source>
        <dbReference type="ARBA" id="ARBA00023235"/>
    </source>
</evidence>
<dbReference type="Pfam" id="PF01416">
    <property type="entry name" value="PseudoU_synth_1"/>
    <property type="match status" value="1"/>
</dbReference>
<dbReference type="InterPro" id="IPR020094">
    <property type="entry name" value="TruA/RsuA/RluB/E/F_N"/>
</dbReference>
<dbReference type="PANTHER" id="PTHR11142:SF5">
    <property type="entry name" value="TRNA PSEUDOURIDINE(38_39) SYNTHASE"/>
    <property type="match status" value="1"/>
</dbReference>
<evidence type="ECO:0000259" key="5">
    <source>
        <dbReference type="Pfam" id="PF01416"/>
    </source>
</evidence>
<dbReference type="GO" id="GO:0005737">
    <property type="term" value="C:cytoplasm"/>
    <property type="evidence" value="ECO:0007669"/>
    <property type="project" value="TreeGrafter"/>
</dbReference>
<accession>A0A3N4LIW2</accession>
<evidence type="ECO:0000313" key="6">
    <source>
        <dbReference type="EMBL" id="RPB22844.1"/>
    </source>
</evidence>
<reference evidence="6 7" key="1">
    <citation type="journal article" date="2018" name="Nat. Ecol. Evol.">
        <title>Pezizomycetes genomes reveal the molecular basis of ectomycorrhizal truffle lifestyle.</title>
        <authorList>
            <person name="Murat C."/>
            <person name="Payen T."/>
            <person name="Noel B."/>
            <person name="Kuo A."/>
            <person name="Morin E."/>
            <person name="Chen J."/>
            <person name="Kohler A."/>
            <person name="Krizsan K."/>
            <person name="Balestrini R."/>
            <person name="Da Silva C."/>
            <person name="Montanini B."/>
            <person name="Hainaut M."/>
            <person name="Levati E."/>
            <person name="Barry K.W."/>
            <person name="Belfiori B."/>
            <person name="Cichocki N."/>
            <person name="Clum A."/>
            <person name="Dockter R.B."/>
            <person name="Fauchery L."/>
            <person name="Guy J."/>
            <person name="Iotti M."/>
            <person name="Le Tacon F."/>
            <person name="Lindquist E.A."/>
            <person name="Lipzen A."/>
            <person name="Malagnac F."/>
            <person name="Mello A."/>
            <person name="Molinier V."/>
            <person name="Miyauchi S."/>
            <person name="Poulain J."/>
            <person name="Riccioni C."/>
            <person name="Rubini A."/>
            <person name="Sitrit Y."/>
            <person name="Splivallo R."/>
            <person name="Traeger S."/>
            <person name="Wang M."/>
            <person name="Zifcakova L."/>
            <person name="Wipf D."/>
            <person name="Zambonelli A."/>
            <person name="Paolocci F."/>
            <person name="Nowrousian M."/>
            <person name="Ottonello S."/>
            <person name="Baldrian P."/>
            <person name="Spatafora J.W."/>
            <person name="Henrissat B."/>
            <person name="Nagy L.G."/>
            <person name="Aury J.M."/>
            <person name="Wincker P."/>
            <person name="Grigoriev I.V."/>
            <person name="Bonfante P."/>
            <person name="Martin F.M."/>
        </authorList>
    </citation>
    <scope>NUCLEOTIDE SEQUENCE [LARGE SCALE GENOMIC DNA]</scope>
    <source>
        <strain evidence="6 7">ATCC MYA-4762</strain>
    </source>
</reference>
<name>A0A3N4LIW2_9PEZI</name>
<evidence type="ECO:0000256" key="4">
    <source>
        <dbReference type="SAM" id="MobiDB-lite"/>
    </source>
</evidence>
<gene>
    <name evidence="6" type="ORF">L211DRAFT_788015</name>
</gene>